<gene>
    <name evidence="1" type="ORF">OHC33_000665</name>
</gene>
<evidence type="ECO:0008006" key="3">
    <source>
        <dbReference type="Google" id="ProtNLM"/>
    </source>
</evidence>
<dbReference type="EMBL" id="JAKLMC020000001">
    <property type="protein sequence ID" value="KAK5958822.1"/>
    <property type="molecule type" value="Genomic_DNA"/>
</dbReference>
<proteinExistence type="predicted"/>
<dbReference type="InterPro" id="IPR038883">
    <property type="entry name" value="AN11006-like"/>
</dbReference>
<sequence length="321" mass="35666">MTDLPSSLLLSLPLEIRLQIWSLLLTPPNPLIIRSLFIRAHYRSVFMTQHPKHLCTPVLRVCKQTTSETLPILYGGPEWRAGCRFEALASQISISNFSLIKHMCVDADDLPSIVGSLLLDVQERDPGYRVGTFLAVEQKLELESRALLENTILSDASAPTKPSAGMAVPWTSMQRLKFANLEVLQVEGYQTMALSSRGNRKSRLEGLRLCKFAKEILAYHPSLAVLVQQDPSGNGGSDAVDMGMGRVRWRFLRHEGCKAANEHVADLSALEKALKAMVEIDEEGALGRQQQQQHTVPAWGQGGTFQQYPYLHLPFVGARPV</sequence>
<organism evidence="1 2">
    <name type="scientific">Knufia fluminis</name>
    <dbReference type="NCBI Taxonomy" id="191047"/>
    <lineage>
        <taxon>Eukaryota</taxon>
        <taxon>Fungi</taxon>
        <taxon>Dikarya</taxon>
        <taxon>Ascomycota</taxon>
        <taxon>Pezizomycotina</taxon>
        <taxon>Eurotiomycetes</taxon>
        <taxon>Chaetothyriomycetidae</taxon>
        <taxon>Chaetothyriales</taxon>
        <taxon>Trichomeriaceae</taxon>
        <taxon>Knufia</taxon>
    </lineage>
</organism>
<name>A0AAN8IT47_9EURO</name>
<protein>
    <recommendedName>
        <fullName evidence="3">F-box domain-containing protein</fullName>
    </recommendedName>
</protein>
<dbReference type="PANTHER" id="PTHR42085">
    <property type="entry name" value="F-BOX DOMAIN-CONTAINING PROTEIN"/>
    <property type="match status" value="1"/>
</dbReference>
<comment type="caution">
    <text evidence="1">The sequence shown here is derived from an EMBL/GenBank/DDBJ whole genome shotgun (WGS) entry which is preliminary data.</text>
</comment>
<dbReference type="AlphaFoldDB" id="A0AAN8IT47"/>
<reference evidence="1 2" key="1">
    <citation type="submission" date="2022-12" db="EMBL/GenBank/DDBJ databases">
        <title>Genomic features and morphological characterization of a novel Knufia sp. strain isolated from spacecraft assembly facility.</title>
        <authorList>
            <person name="Teixeira M."/>
            <person name="Chander A.M."/>
            <person name="Stajich J.E."/>
            <person name="Venkateswaran K."/>
        </authorList>
    </citation>
    <scope>NUCLEOTIDE SEQUENCE [LARGE SCALE GENOMIC DNA]</scope>
    <source>
        <strain evidence="1 2">FJI-L2-BK-P2</strain>
    </source>
</reference>
<accession>A0AAN8IT47</accession>
<evidence type="ECO:0000313" key="1">
    <source>
        <dbReference type="EMBL" id="KAK5958822.1"/>
    </source>
</evidence>
<dbReference type="PANTHER" id="PTHR42085:SF1">
    <property type="entry name" value="F-BOX DOMAIN-CONTAINING PROTEIN"/>
    <property type="match status" value="1"/>
</dbReference>
<dbReference type="Proteomes" id="UP001316803">
    <property type="component" value="Unassembled WGS sequence"/>
</dbReference>
<keyword evidence="2" id="KW-1185">Reference proteome</keyword>
<evidence type="ECO:0000313" key="2">
    <source>
        <dbReference type="Proteomes" id="UP001316803"/>
    </source>
</evidence>